<name>A0ABQ8PN90_9FUNG</name>
<protein>
    <recommendedName>
        <fullName evidence="2">Reverse transcriptase zinc-binding domain-containing protein</fullName>
    </recommendedName>
</protein>
<feature type="region of interest" description="Disordered" evidence="1">
    <location>
        <begin position="129"/>
        <end position="153"/>
    </location>
</feature>
<evidence type="ECO:0000313" key="4">
    <source>
        <dbReference type="Proteomes" id="UP001151295"/>
    </source>
</evidence>
<comment type="caution">
    <text evidence="3">The sequence shown here is derived from an EMBL/GenBank/DDBJ whole genome shotgun (WGS) entry which is preliminary data.</text>
</comment>
<evidence type="ECO:0000313" key="3">
    <source>
        <dbReference type="EMBL" id="KAJ1992591.1"/>
    </source>
</evidence>
<gene>
    <name evidence="3" type="ORF">EDC05_002737</name>
</gene>
<dbReference type="Pfam" id="PF13966">
    <property type="entry name" value="zf-RVT"/>
    <property type="match status" value="1"/>
</dbReference>
<feature type="region of interest" description="Disordered" evidence="1">
    <location>
        <begin position="366"/>
        <end position="387"/>
    </location>
</feature>
<dbReference type="Proteomes" id="UP001151295">
    <property type="component" value="Unassembled WGS sequence"/>
</dbReference>
<dbReference type="InterPro" id="IPR026960">
    <property type="entry name" value="RVT-Znf"/>
</dbReference>
<accession>A0ABQ8PN90</accession>
<dbReference type="EMBL" id="JANBQD010000026">
    <property type="protein sequence ID" value="KAJ1992591.1"/>
    <property type="molecule type" value="Genomic_DNA"/>
</dbReference>
<sequence length="387" mass="43604">MGSAGIEPTTFRSGGERATIAPTPLIPIPEILAQLVKSDTFTRNTITGAAISKDDPTVELLVKAWAKGHICLNPELVKQVFGWPSTYNPRAIWSNDLNGDIPIHKYRPAMGRTLQCTTSTEDIRWDRWGINSDNSEGNNERSTPRPAPKWTSLHKTPLEPKHISLLWSMRYGIVATAKLLAHFVPNKSSSCMNCEAGEETLSHYFWDCKHANRFWLLIARFLQAIRTNKSGTPFQITKEMVVSGFGGWKATIPNPDATHGLGVWEIYRSHAETNLNGTKRTGDAMFIRWKSTLMSRIVHDFSYSFTIKKKAHLFKKRWLQVSNQWFQFDPGGEELSGKLSFISLPYETDHRLHHLQVNYQPDDVDTFNIGPSPATAEPAAQRRASSA</sequence>
<evidence type="ECO:0000259" key="2">
    <source>
        <dbReference type="Pfam" id="PF13966"/>
    </source>
</evidence>
<reference evidence="3" key="1">
    <citation type="submission" date="2022-07" db="EMBL/GenBank/DDBJ databases">
        <title>Phylogenomic reconstructions and comparative analyses of Kickxellomycotina fungi.</title>
        <authorList>
            <person name="Reynolds N.K."/>
            <person name="Stajich J.E."/>
            <person name="Barry K."/>
            <person name="Grigoriev I.V."/>
            <person name="Crous P."/>
            <person name="Smith M.E."/>
        </authorList>
    </citation>
    <scope>NUCLEOTIDE SEQUENCE</scope>
    <source>
        <strain evidence="3">BCRC 34882</strain>
    </source>
</reference>
<proteinExistence type="predicted"/>
<keyword evidence="4" id="KW-1185">Reference proteome</keyword>
<organism evidence="3 4">
    <name type="scientific">Coemansia umbellata</name>
    <dbReference type="NCBI Taxonomy" id="1424467"/>
    <lineage>
        <taxon>Eukaryota</taxon>
        <taxon>Fungi</taxon>
        <taxon>Fungi incertae sedis</taxon>
        <taxon>Zoopagomycota</taxon>
        <taxon>Kickxellomycotina</taxon>
        <taxon>Kickxellomycetes</taxon>
        <taxon>Kickxellales</taxon>
        <taxon>Kickxellaceae</taxon>
        <taxon>Coemansia</taxon>
    </lineage>
</organism>
<feature type="domain" description="Reverse transcriptase zinc-binding" evidence="2">
    <location>
        <begin position="148"/>
        <end position="215"/>
    </location>
</feature>
<evidence type="ECO:0000256" key="1">
    <source>
        <dbReference type="SAM" id="MobiDB-lite"/>
    </source>
</evidence>